<feature type="compositionally biased region" description="Basic and acidic residues" evidence="1">
    <location>
        <begin position="110"/>
        <end position="128"/>
    </location>
</feature>
<proteinExistence type="predicted"/>
<dbReference type="EMBL" id="JADKYB010000030">
    <property type="protein sequence ID" value="MBM9509947.1"/>
    <property type="molecule type" value="Genomic_DNA"/>
</dbReference>
<feature type="region of interest" description="Disordered" evidence="1">
    <location>
        <begin position="110"/>
        <end position="230"/>
    </location>
</feature>
<dbReference type="RefSeq" id="WP_205363529.1">
    <property type="nucleotide sequence ID" value="NZ_JADKYB010000030.1"/>
</dbReference>
<organism evidence="2 3">
    <name type="scientific">Actinacidiphila acididurans</name>
    <dbReference type="NCBI Taxonomy" id="2784346"/>
    <lineage>
        <taxon>Bacteria</taxon>
        <taxon>Bacillati</taxon>
        <taxon>Actinomycetota</taxon>
        <taxon>Actinomycetes</taxon>
        <taxon>Kitasatosporales</taxon>
        <taxon>Streptomycetaceae</taxon>
        <taxon>Actinacidiphila</taxon>
    </lineage>
</organism>
<evidence type="ECO:0000313" key="3">
    <source>
        <dbReference type="Proteomes" id="UP000749040"/>
    </source>
</evidence>
<protein>
    <submittedName>
        <fullName evidence="2">Helix-turn-helix domain-containing protein</fullName>
    </submittedName>
</protein>
<feature type="compositionally biased region" description="Low complexity" evidence="1">
    <location>
        <begin position="152"/>
        <end position="180"/>
    </location>
</feature>
<evidence type="ECO:0000313" key="2">
    <source>
        <dbReference type="EMBL" id="MBM9509947.1"/>
    </source>
</evidence>
<comment type="caution">
    <text evidence="2">The sequence shown here is derived from an EMBL/GenBank/DDBJ whole genome shotgun (WGS) entry which is preliminary data.</text>
</comment>
<sequence length="428" mass="46103">MSIEHMAMVFAADGIDAKERLLLLAYTNRCDDHGFCWPGEERLIAETGMSASTLRRAKKELTDMGLVKSVRRPDTSSMTRINLKLLASMKRPDRPYDDNLIEKFGFAEDREETEKAAPDLRTVQDDLTVRSSWPGGQVKMTPGPGQDDLETLSEPSVELSVEPEAPSARSARGVRSTSSSGSGGARAGGSAASSKTPPSPQQRDDGPAPAPQAKVGKAGKGRQRGHTRQELAQARAVCDLFPPELGVSLVPVLTDAILGALTGDVPAAGRTVEQLGARIERRWNLHGYAAKHHAGTLASPVGAAVAMVRPLKRGDQYGCANPRCEEGTDVDTGEPCTACPERLADRRRDRRQAGEPDHALRKAEEQPVENGGQETPPVPPQRSAPHRCNRCQVVFARTADPSIVTCNECLAEEEFLRTTKGVVHATTV</sequence>
<feature type="compositionally biased region" description="Basic and acidic residues" evidence="1">
    <location>
        <begin position="346"/>
        <end position="365"/>
    </location>
</feature>
<feature type="region of interest" description="Disordered" evidence="1">
    <location>
        <begin position="346"/>
        <end position="385"/>
    </location>
</feature>
<accession>A0ABS2U4M7</accession>
<name>A0ABS2U4M7_9ACTN</name>
<reference evidence="2 3" key="1">
    <citation type="submission" date="2021-01" db="EMBL/GenBank/DDBJ databases">
        <title>Streptomyces acididurans sp. nov., isolated from a peat swamp forest soil.</title>
        <authorList>
            <person name="Chantavorakit T."/>
            <person name="Duangmal K."/>
        </authorList>
    </citation>
    <scope>NUCLEOTIDE SEQUENCE [LARGE SCALE GENOMIC DNA]</scope>
    <source>
        <strain evidence="2 3">KK5PA1</strain>
    </source>
</reference>
<gene>
    <name evidence="2" type="ORF">ITX44_36415</name>
</gene>
<feature type="compositionally biased region" description="Basic residues" evidence="1">
    <location>
        <begin position="217"/>
        <end position="226"/>
    </location>
</feature>
<keyword evidence="3" id="KW-1185">Reference proteome</keyword>
<evidence type="ECO:0000256" key="1">
    <source>
        <dbReference type="SAM" id="MobiDB-lite"/>
    </source>
</evidence>
<dbReference type="Proteomes" id="UP000749040">
    <property type="component" value="Unassembled WGS sequence"/>
</dbReference>